<proteinExistence type="predicted"/>
<dbReference type="RefSeq" id="WP_168918004.1">
    <property type="nucleotide sequence ID" value="NZ_CP050804.1"/>
</dbReference>
<feature type="transmembrane region" description="Helical" evidence="1">
    <location>
        <begin position="12"/>
        <end position="36"/>
    </location>
</feature>
<dbReference type="EMBL" id="CP050804">
    <property type="protein sequence ID" value="QJC22070.1"/>
    <property type="molecule type" value="Genomic_DNA"/>
</dbReference>
<gene>
    <name evidence="2" type="ORF">HC352_05835</name>
</gene>
<accession>A0A6H2ELW9</accession>
<organism evidence="2 3">
    <name type="scientific">Arcanobacterium buesumense</name>
    <dbReference type="NCBI Taxonomy" id="2722751"/>
    <lineage>
        <taxon>Bacteria</taxon>
        <taxon>Bacillati</taxon>
        <taxon>Actinomycetota</taxon>
        <taxon>Actinomycetes</taxon>
        <taxon>Actinomycetales</taxon>
        <taxon>Actinomycetaceae</taxon>
        <taxon>Arcanobacterium</taxon>
    </lineage>
</organism>
<sequence>MPVPHAGSSMPYLLIAALVQLSLIVLPLITLGAWYIHTPHRKLFLNRLPYAPKLQTTIRGLAIARIVGFIVGIPATIILLVFVGIPELSYAAPFAIYTSICLFTFIVHILTFKAAHVPRHSGLERRTLTQYTNQLPKVTLISAPLILFSLTALYPLMPVLPDDFGAVSFASPIAVFAVIGALVFASLLTAAITQIVILRPRNSSDNALVSLDNIVRRRSINELIFGITAATAATALGLSVRGAYLAFSALFFRPTVFIDASAMPSSTILIILAAVHTIAAIVNTIIFVITLARQFNPGIGVDQ</sequence>
<protein>
    <submittedName>
        <fullName evidence="2">Uncharacterized protein</fullName>
    </submittedName>
</protein>
<keyword evidence="1" id="KW-0472">Membrane</keyword>
<keyword evidence="1" id="KW-1133">Transmembrane helix</keyword>
<keyword evidence="3" id="KW-1185">Reference proteome</keyword>
<reference evidence="2 3" key="1">
    <citation type="submission" date="2020-03" db="EMBL/GenBank/DDBJ databases">
        <title>Complete genome of Arcanobacterium buesumensis sp. nov. strain 2701.</title>
        <authorList>
            <person name="Borowiak M."/>
            <person name="Alssahen M."/>
            <person name="Laemmler C."/>
            <person name="Malorny B."/>
            <person name="Hassan A."/>
            <person name="Prenger-Berninghoff E."/>
            <person name="Ploetz M."/>
            <person name="Abdulmawjood A."/>
        </authorList>
    </citation>
    <scope>NUCLEOTIDE SEQUENCE [LARGE SCALE GENOMIC DNA]</scope>
    <source>
        <strain evidence="2 3">2701</strain>
    </source>
</reference>
<feature type="transmembrane region" description="Helical" evidence="1">
    <location>
        <begin position="138"/>
        <end position="157"/>
    </location>
</feature>
<dbReference type="KEGG" id="arca:HC352_05835"/>
<feature type="transmembrane region" description="Helical" evidence="1">
    <location>
        <begin position="57"/>
        <end position="82"/>
    </location>
</feature>
<feature type="transmembrane region" description="Helical" evidence="1">
    <location>
        <begin position="94"/>
        <end position="117"/>
    </location>
</feature>
<dbReference type="AlphaFoldDB" id="A0A6H2ELW9"/>
<feature type="transmembrane region" description="Helical" evidence="1">
    <location>
        <begin position="267"/>
        <end position="289"/>
    </location>
</feature>
<feature type="transmembrane region" description="Helical" evidence="1">
    <location>
        <begin position="223"/>
        <end position="247"/>
    </location>
</feature>
<evidence type="ECO:0000313" key="2">
    <source>
        <dbReference type="EMBL" id="QJC22070.1"/>
    </source>
</evidence>
<dbReference type="Proteomes" id="UP000502298">
    <property type="component" value="Chromosome"/>
</dbReference>
<evidence type="ECO:0000313" key="3">
    <source>
        <dbReference type="Proteomes" id="UP000502298"/>
    </source>
</evidence>
<name>A0A6H2ELW9_9ACTO</name>
<feature type="transmembrane region" description="Helical" evidence="1">
    <location>
        <begin position="169"/>
        <end position="198"/>
    </location>
</feature>
<evidence type="ECO:0000256" key="1">
    <source>
        <dbReference type="SAM" id="Phobius"/>
    </source>
</evidence>
<keyword evidence="1" id="KW-0812">Transmembrane</keyword>